<feature type="domain" description="DUF3344" evidence="1">
    <location>
        <begin position="52"/>
        <end position="341"/>
    </location>
</feature>
<evidence type="ECO:0000259" key="1">
    <source>
        <dbReference type="Pfam" id="PF11824"/>
    </source>
</evidence>
<dbReference type="RefSeq" id="WP_014868253.1">
    <property type="nucleotide sequence ID" value="NC_018227.2"/>
</dbReference>
<sequence>MTKRICKETREPSRSSGLPCSAAKSCRHWMLPVALLLFGVLLFAAPAAATEYCGDFLTTANGTSGHVTGGLWYDYYPGFASGYPGPITKTFTLPCTADKVEWARLEVVTYIGNSLNNYPIVAHTVFNGGSGNVTLANATSNSTYSWGYKSVNWDPDNDQASRVSSDLVSWYDVTDLISSQTVTAYVSNAKPDGTRPFDGRVKSITLIVAYDDNTTGKEYYYWVNQGHDVCTYLSDPDEHIGSTTFSTSSVPIVGLANLSALYISSYNGNYTFNGQNSDLYNSNQLTWSNPKQGSYWGSTSWNVTDKLTQGSNSDLKYTRNGTHSGQYSGYYKLPLALLTVENRKFTYDFSDSNTYGTAGTTLKAYKGNVSAQPPAATNVPTTEITSYSNIKSNNDVYESTTESVGYAAHRFEFTINQSAGDVENITATWVGKGSGGVLSKGEKFYIWNCSSSGYEQLGSFSTDAKTTLSGTKTTGLSSYIDDNGKVILLVVQNKNGGSTIETDYVKLEVVRKL</sequence>
<dbReference type="STRING" id="1201294.BN140_2358"/>
<evidence type="ECO:0000313" key="3">
    <source>
        <dbReference type="Proteomes" id="UP000009007"/>
    </source>
</evidence>
<organism evidence="2 3">
    <name type="scientific">Methanoculleus bourgensis (strain ATCC 43281 / DSM 3045 / OCM 15 / MS2)</name>
    <name type="common">Methanogenium bourgense</name>
    <dbReference type="NCBI Taxonomy" id="1201294"/>
    <lineage>
        <taxon>Archaea</taxon>
        <taxon>Methanobacteriati</taxon>
        <taxon>Methanobacteriota</taxon>
        <taxon>Stenosarchaea group</taxon>
        <taxon>Methanomicrobia</taxon>
        <taxon>Methanomicrobiales</taxon>
        <taxon>Methanomicrobiaceae</taxon>
        <taxon>Methanoculleus</taxon>
    </lineage>
</organism>
<evidence type="ECO:0000313" key="2">
    <source>
        <dbReference type="EMBL" id="CCJ37281.1"/>
    </source>
</evidence>
<dbReference type="KEGG" id="mbg:BN140_2358"/>
<reference evidence="3" key="1">
    <citation type="journal article" date="2012" name="J. Bacteriol.">
        <title>Complete genome sequence of the hydrogenotrophic, methanogenic archaeon Methanoculleus bourgensis strain MS2T, isolated from a sewage sludge digester.</title>
        <authorList>
            <person name="Maus I."/>
            <person name="Wibberg D."/>
            <person name="Stantscheff R."/>
            <person name="Eikmeyer F.G."/>
            <person name="Seffner A."/>
            <person name="Boelter J."/>
            <person name="Szczepanowski R."/>
            <person name="Blom J."/>
            <person name="Jaenicke S."/>
            <person name="Konig H."/>
            <person name="Puhler A."/>
            <person name="Schluter A."/>
        </authorList>
    </citation>
    <scope>NUCLEOTIDE SEQUENCE [LARGE SCALE GENOMIC DNA]</scope>
    <source>
        <strain evidence="3">ATCC 43281 / DSM 3045 / OCM 15 / MS2</strain>
    </source>
</reference>
<name>I7KDX6_METBM</name>
<proteinExistence type="predicted"/>
<dbReference type="GeneID" id="13354354"/>
<dbReference type="HOGENOM" id="CLU_538211_0_0_2"/>
<dbReference type="InterPro" id="IPR021779">
    <property type="entry name" value="DUF3344"/>
</dbReference>
<dbReference type="AlphaFoldDB" id="I7KDX6"/>
<dbReference type="Proteomes" id="UP000009007">
    <property type="component" value="Chromosome I"/>
</dbReference>
<accession>I7KDX6</accession>
<dbReference type="EMBL" id="HE964772">
    <property type="protein sequence ID" value="CCJ37281.1"/>
    <property type="molecule type" value="Genomic_DNA"/>
</dbReference>
<dbReference type="Pfam" id="PF11824">
    <property type="entry name" value="DUF3344"/>
    <property type="match status" value="1"/>
</dbReference>
<keyword evidence="3" id="KW-1185">Reference proteome</keyword>
<dbReference type="PATRIC" id="fig|1201294.9.peg.2632"/>
<gene>
    <name evidence="2" type="ordered locus">BN140_2358</name>
</gene>
<dbReference type="BioCyc" id="MBOU1201294:BN140_RS11705-MONOMER"/>
<protein>
    <submittedName>
        <fullName evidence="2">Cell surface protein</fullName>
    </submittedName>
</protein>